<sequence length="397" mass="44168">MGGNAFATLLPGASFPRMSPEVYNRLKDDLTKRLQAFFEVVAVPREAPEKVDHGDLDFVVCNSRRDFNLEEVWKALGAREAVLLEGNRISNFAIPAEIPSGDASEVYHQVDVRVCTDLEEFDRAIAYNSYGDLGMILGSVTRAAQLVFGNNGLKLAKPVPTSPPCTLRLSASFPDILSFLSLSIDKWREGFATRTEIFDWVASSPLFDVWNARRTPGMLQKGKPGERPMYRAFIEYAEHRRSSAVFRSFSLDITDILAHFGKLELYNAILYVTRTKQYAKATFRGTLVETWTGIRGPAVGLIMKEVRERMGGSDVLATVCGINRDTALDNDIDPIHLTLAAWEDTMGKMTEDGICDVVLQVTEVLRAEDKLNVRWKDVKKLNAKQKALSVGVPVGSL</sequence>
<organism evidence="1 2">
    <name type="scientific">Irpex rosettiformis</name>
    <dbReference type="NCBI Taxonomy" id="378272"/>
    <lineage>
        <taxon>Eukaryota</taxon>
        <taxon>Fungi</taxon>
        <taxon>Dikarya</taxon>
        <taxon>Basidiomycota</taxon>
        <taxon>Agaricomycotina</taxon>
        <taxon>Agaricomycetes</taxon>
        <taxon>Polyporales</taxon>
        <taxon>Irpicaceae</taxon>
        <taxon>Irpex</taxon>
    </lineage>
</organism>
<gene>
    <name evidence="1" type="ORF">BDY19DRAFT_894795</name>
</gene>
<dbReference type="EMBL" id="MU274923">
    <property type="protein sequence ID" value="KAI0086550.1"/>
    <property type="molecule type" value="Genomic_DNA"/>
</dbReference>
<reference evidence="1" key="1">
    <citation type="journal article" date="2021" name="Environ. Microbiol.">
        <title>Gene family expansions and transcriptome signatures uncover fungal adaptations to wood decay.</title>
        <authorList>
            <person name="Hage H."/>
            <person name="Miyauchi S."/>
            <person name="Viragh M."/>
            <person name="Drula E."/>
            <person name="Min B."/>
            <person name="Chaduli D."/>
            <person name="Navarro D."/>
            <person name="Favel A."/>
            <person name="Norest M."/>
            <person name="Lesage-Meessen L."/>
            <person name="Balint B."/>
            <person name="Merenyi Z."/>
            <person name="de Eugenio L."/>
            <person name="Morin E."/>
            <person name="Martinez A.T."/>
            <person name="Baldrian P."/>
            <person name="Stursova M."/>
            <person name="Martinez M.J."/>
            <person name="Novotny C."/>
            <person name="Magnuson J.K."/>
            <person name="Spatafora J.W."/>
            <person name="Maurice S."/>
            <person name="Pangilinan J."/>
            <person name="Andreopoulos W."/>
            <person name="LaButti K."/>
            <person name="Hundley H."/>
            <person name="Na H."/>
            <person name="Kuo A."/>
            <person name="Barry K."/>
            <person name="Lipzen A."/>
            <person name="Henrissat B."/>
            <person name="Riley R."/>
            <person name="Ahrendt S."/>
            <person name="Nagy L.G."/>
            <person name="Grigoriev I.V."/>
            <person name="Martin F."/>
            <person name="Rosso M.N."/>
        </authorList>
    </citation>
    <scope>NUCLEOTIDE SEQUENCE</scope>
    <source>
        <strain evidence="1">CBS 384.51</strain>
    </source>
</reference>
<evidence type="ECO:0000313" key="1">
    <source>
        <dbReference type="EMBL" id="KAI0086550.1"/>
    </source>
</evidence>
<keyword evidence="2" id="KW-1185">Reference proteome</keyword>
<dbReference type="Proteomes" id="UP001055072">
    <property type="component" value="Unassembled WGS sequence"/>
</dbReference>
<protein>
    <submittedName>
        <fullName evidence="1">Uncharacterized protein</fullName>
    </submittedName>
</protein>
<name>A0ACB8TX25_9APHY</name>
<proteinExistence type="predicted"/>
<evidence type="ECO:0000313" key="2">
    <source>
        <dbReference type="Proteomes" id="UP001055072"/>
    </source>
</evidence>
<comment type="caution">
    <text evidence="1">The sequence shown here is derived from an EMBL/GenBank/DDBJ whole genome shotgun (WGS) entry which is preliminary data.</text>
</comment>
<accession>A0ACB8TX25</accession>